<evidence type="ECO:0000313" key="3">
    <source>
        <dbReference type="Proteomes" id="UP000248039"/>
    </source>
</evidence>
<dbReference type="Proteomes" id="UP000248039">
    <property type="component" value="Unassembled WGS sequence"/>
</dbReference>
<organism evidence="2 3">
    <name type="scientific">Streptomyces tateyamensis</name>
    <dbReference type="NCBI Taxonomy" id="565073"/>
    <lineage>
        <taxon>Bacteria</taxon>
        <taxon>Bacillati</taxon>
        <taxon>Actinomycetota</taxon>
        <taxon>Actinomycetes</taxon>
        <taxon>Kitasatosporales</taxon>
        <taxon>Streptomycetaceae</taxon>
        <taxon>Streptomyces</taxon>
    </lineage>
</organism>
<reference evidence="2 3" key="1">
    <citation type="submission" date="2018-03" db="EMBL/GenBank/DDBJ databases">
        <title>Bioinformatic expansion and discovery of thiopeptide antibiotics.</title>
        <authorList>
            <person name="Schwalen C.J."/>
            <person name="Hudson G.A."/>
            <person name="Mitchell D.A."/>
        </authorList>
    </citation>
    <scope>NUCLEOTIDE SEQUENCE [LARGE SCALE GENOMIC DNA]</scope>
    <source>
        <strain evidence="2 3">ATCC 21389</strain>
    </source>
</reference>
<gene>
    <name evidence="2" type="ORF">C7C46_30440</name>
</gene>
<evidence type="ECO:0000313" key="2">
    <source>
        <dbReference type="EMBL" id="PYC67367.1"/>
    </source>
</evidence>
<comment type="caution">
    <text evidence="2">The sequence shown here is derived from an EMBL/GenBank/DDBJ whole genome shotgun (WGS) entry which is preliminary data.</text>
</comment>
<accession>A0A2V4NHR5</accession>
<feature type="region of interest" description="Disordered" evidence="1">
    <location>
        <begin position="135"/>
        <end position="181"/>
    </location>
</feature>
<sequence>MAGCATSQQAAPGAAPASAYAHPSGAPSIALKTGYADPATGTVKDFQLPLDAYRPTPAQKLTLDNARIALENSCLRSFGLSVQLPLKASEPDLSHLNAGLFGPTDEQAARAHGYRLPQSAAPAPAASPVNLPQDAQQLLTGSGPTEVGGKAVPQGGCLGQANRQLAQGGPPAPRDPNYANNLAASLGSTVDADPTVLAVQQKWSTCMKAAGFTFATSIDAMTNSWPGAAPSSTEIATATADVHCK</sequence>
<dbReference type="AlphaFoldDB" id="A0A2V4NHR5"/>
<dbReference type="EMBL" id="PYBW01000154">
    <property type="protein sequence ID" value="PYC67367.1"/>
    <property type="molecule type" value="Genomic_DNA"/>
</dbReference>
<name>A0A2V4NHR5_9ACTN</name>
<keyword evidence="3" id="KW-1185">Reference proteome</keyword>
<evidence type="ECO:0000256" key="1">
    <source>
        <dbReference type="SAM" id="MobiDB-lite"/>
    </source>
</evidence>
<proteinExistence type="predicted"/>
<protein>
    <submittedName>
        <fullName evidence="2">Uncharacterized protein</fullName>
    </submittedName>
</protein>
<feature type="non-terminal residue" evidence="2">
    <location>
        <position position="245"/>
    </location>
</feature>